<gene>
    <name evidence="2" type="ORF">BT96DRAFT_924252</name>
</gene>
<protein>
    <submittedName>
        <fullName evidence="2">Uncharacterized protein</fullName>
    </submittedName>
</protein>
<dbReference type="AlphaFoldDB" id="A0A6A4H5J5"/>
<evidence type="ECO:0000256" key="1">
    <source>
        <dbReference type="SAM" id="MobiDB-lite"/>
    </source>
</evidence>
<organism evidence="2 3">
    <name type="scientific">Gymnopus androsaceus JB14</name>
    <dbReference type="NCBI Taxonomy" id="1447944"/>
    <lineage>
        <taxon>Eukaryota</taxon>
        <taxon>Fungi</taxon>
        <taxon>Dikarya</taxon>
        <taxon>Basidiomycota</taxon>
        <taxon>Agaricomycotina</taxon>
        <taxon>Agaricomycetes</taxon>
        <taxon>Agaricomycetidae</taxon>
        <taxon>Agaricales</taxon>
        <taxon>Marasmiineae</taxon>
        <taxon>Omphalotaceae</taxon>
        <taxon>Gymnopus</taxon>
    </lineage>
</organism>
<name>A0A6A4H5J5_9AGAR</name>
<dbReference type="Proteomes" id="UP000799118">
    <property type="component" value="Unassembled WGS sequence"/>
</dbReference>
<feature type="compositionally biased region" description="Low complexity" evidence="1">
    <location>
        <begin position="47"/>
        <end position="58"/>
    </location>
</feature>
<accession>A0A6A4H5J5</accession>
<evidence type="ECO:0000313" key="2">
    <source>
        <dbReference type="EMBL" id="KAE9393056.1"/>
    </source>
</evidence>
<feature type="non-terminal residue" evidence="2">
    <location>
        <position position="1"/>
    </location>
</feature>
<reference evidence="2" key="1">
    <citation type="journal article" date="2019" name="Environ. Microbiol.">
        <title>Fungal ecological strategies reflected in gene transcription - a case study of two litter decomposers.</title>
        <authorList>
            <person name="Barbi F."/>
            <person name="Kohler A."/>
            <person name="Barry K."/>
            <person name="Baskaran P."/>
            <person name="Daum C."/>
            <person name="Fauchery L."/>
            <person name="Ihrmark K."/>
            <person name="Kuo A."/>
            <person name="LaButti K."/>
            <person name="Lipzen A."/>
            <person name="Morin E."/>
            <person name="Grigoriev I.V."/>
            <person name="Henrissat B."/>
            <person name="Lindahl B."/>
            <person name="Martin F."/>
        </authorList>
    </citation>
    <scope>NUCLEOTIDE SEQUENCE</scope>
    <source>
        <strain evidence="2">JB14</strain>
    </source>
</reference>
<dbReference type="OrthoDB" id="3052881at2759"/>
<dbReference type="EMBL" id="ML769581">
    <property type="protein sequence ID" value="KAE9393056.1"/>
    <property type="molecule type" value="Genomic_DNA"/>
</dbReference>
<evidence type="ECO:0000313" key="3">
    <source>
        <dbReference type="Proteomes" id="UP000799118"/>
    </source>
</evidence>
<feature type="compositionally biased region" description="Basic and acidic residues" evidence="1">
    <location>
        <begin position="30"/>
        <end position="42"/>
    </location>
</feature>
<keyword evidence="3" id="KW-1185">Reference proteome</keyword>
<feature type="region of interest" description="Disordered" evidence="1">
    <location>
        <begin position="30"/>
        <end position="66"/>
    </location>
</feature>
<proteinExistence type="predicted"/>
<sequence length="224" mass="24351">LCVAPTIAAPTSRGVALAERGQLYARSDDIDNLRPDCADRKNPVHIGKSGSSQGASSDSENENELRGGAVECGQSNGLCEAMKELTYLKDLKEMINQKTNLYPIPETWNQQKNAATIEVQNWSNGGTSQAPLLPHDLDKKIIWAYLKQYVNSQPVTSMATSLTAKLDTEMHKVVTDAEAAAKTKQPAKAKEATDAAAKFKPAVHSMATVWTQYRAYIDRLAAST</sequence>